<protein>
    <submittedName>
        <fullName evidence="1">Uncharacterized protein</fullName>
    </submittedName>
</protein>
<dbReference type="AlphaFoldDB" id="A0A7R9EID1"/>
<proteinExistence type="predicted"/>
<reference evidence="1" key="1">
    <citation type="submission" date="2020-11" db="EMBL/GenBank/DDBJ databases">
        <authorList>
            <person name="Tran Van P."/>
        </authorList>
    </citation>
    <scope>NUCLEOTIDE SEQUENCE</scope>
</reference>
<accession>A0A7R9EID1</accession>
<name>A0A7R9EID1_9NEOP</name>
<dbReference type="EMBL" id="OB797786">
    <property type="protein sequence ID" value="CAD7434557.1"/>
    <property type="molecule type" value="Genomic_DNA"/>
</dbReference>
<evidence type="ECO:0000313" key="1">
    <source>
        <dbReference type="EMBL" id="CAD7434557.1"/>
    </source>
</evidence>
<organism evidence="1">
    <name type="scientific">Timema monikensis</name>
    <dbReference type="NCBI Taxonomy" id="170555"/>
    <lineage>
        <taxon>Eukaryota</taxon>
        <taxon>Metazoa</taxon>
        <taxon>Ecdysozoa</taxon>
        <taxon>Arthropoda</taxon>
        <taxon>Hexapoda</taxon>
        <taxon>Insecta</taxon>
        <taxon>Pterygota</taxon>
        <taxon>Neoptera</taxon>
        <taxon>Polyneoptera</taxon>
        <taxon>Phasmatodea</taxon>
        <taxon>Timematodea</taxon>
        <taxon>Timematoidea</taxon>
        <taxon>Timematidae</taxon>
        <taxon>Timema</taxon>
    </lineage>
</organism>
<gene>
    <name evidence="1" type="ORF">TMSB3V08_LOCUS11207</name>
</gene>
<sequence length="137" mass="15719">MFVFKHIFTVSLMMAVMSVLAFFTLWFISIIVLCGLLQPAAPVSNDAFVIYPLKRTRFFRVFNFSHSRRLLHTPHIKTLKSFAPEGDIISTDTLSDDDEFHDALRPITMEDLVISVNKMKESKVRTGSLFMTPLDMD</sequence>